<accession>A0A4R6RC98</accession>
<evidence type="ECO:0000313" key="1">
    <source>
        <dbReference type="EMBL" id="TDP83791.1"/>
    </source>
</evidence>
<reference evidence="1 2" key="1">
    <citation type="submission" date="2019-03" db="EMBL/GenBank/DDBJ databases">
        <title>Genomic Encyclopedia of Type Strains, Phase IV (KMG-IV): sequencing the most valuable type-strain genomes for metagenomic binning, comparative biology and taxonomic classification.</title>
        <authorList>
            <person name="Goeker M."/>
        </authorList>
    </citation>
    <scope>NUCLEOTIDE SEQUENCE [LARGE SCALE GENOMIC DNA]</scope>
    <source>
        <strain evidence="1 2">DSM 11901</strain>
    </source>
</reference>
<gene>
    <name evidence="1" type="ORF">EV672_104172</name>
</gene>
<proteinExistence type="predicted"/>
<sequence length="406" mass="45289">MRVNGLADIGKLLKAAPATAPSEQRAARSTQPAATGAAGAIRLTREIQVECWRVIGQVAKAAKRNELLPVLLRARERGQTDARDIAEHLLFESGSRQVIAQRLLHVAEQYRLLEQENRQYHLTDSGSTALETKQIFVPEHGTWTVWVSKDPLLNAVILRVEPWQESTAYDEVWGEERDKAPKRCFEKLPRWVRDAVGVITTPLVGGVSLRIDQLEPEGEMVDAETTLRATWDVTGGRLRIDGTLGGSRVNAVANAPEIPVDAVWMQLMQAEGLWPQWDGSAVALRVGFDLTISGERESLVRGVHFKRPDIESLGTFDATTVEGIALRASSHQDAARWAEWRLRARVQDYATAEQFGKWTAEAVKPFAEFDPSTPARQELADSAWRERTDRPTPSTWHLVAAEDWSL</sequence>
<dbReference type="OrthoDB" id="5492264at2"/>
<keyword evidence="2" id="KW-1185">Reference proteome</keyword>
<dbReference type="Proteomes" id="UP000294593">
    <property type="component" value="Unassembled WGS sequence"/>
</dbReference>
<dbReference type="EMBL" id="SNXW01000004">
    <property type="protein sequence ID" value="TDP83791.1"/>
    <property type="molecule type" value="Genomic_DNA"/>
</dbReference>
<protein>
    <submittedName>
        <fullName evidence="1">Uncharacterized protein</fullName>
    </submittedName>
</protein>
<dbReference type="RefSeq" id="WP_133608546.1">
    <property type="nucleotide sequence ID" value="NZ_SNXW01000004.1"/>
</dbReference>
<name>A0A4R6RC98_9BURK</name>
<dbReference type="AlphaFoldDB" id="A0A4R6RC98"/>
<organism evidence="1 2">
    <name type="scientific">Aquabacterium commune</name>
    <dbReference type="NCBI Taxonomy" id="70586"/>
    <lineage>
        <taxon>Bacteria</taxon>
        <taxon>Pseudomonadati</taxon>
        <taxon>Pseudomonadota</taxon>
        <taxon>Betaproteobacteria</taxon>
        <taxon>Burkholderiales</taxon>
        <taxon>Aquabacterium</taxon>
    </lineage>
</organism>
<evidence type="ECO:0000313" key="2">
    <source>
        <dbReference type="Proteomes" id="UP000294593"/>
    </source>
</evidence>
<comment type="caution">
    <text evidence="1">The sequence shown here is derived from an EMBL/GenBank/DDBJ whole genome shotgun (WGS) entry which is preliminary data.</text>
</comment>